<evidence type="ECO:0000256" key="4">
    <source>
        <dbReference type="ARBA" id="ARBA00023136"/>
    </source>
</evidence>
<proteinExistence type="predicted"/>
<evidence type="ECO:0000256" key="2">
    <source>
        <dbReference type="ARBA" id="ARBA00022692"/>
    </source>
</evidence>
<protein>
    <submittedName>
        <fullName evidence="8">Uncharacterized protein</fullName>
    </submittedName>
</protein>
<keyword evidence="3 6" id="KW-1133">Transmembrane helix</keyword>
<evidence type="ECO:0000256" key="5">
    <source>
        <dbReference type="SAM" id="MobiDB-lite"/>
    </source>
</evidence>
<reference evidence="8" key="2">
    <citation type="submission" date="2023-06" db="EMBL/GenBank/DDBJ databases">
        <authorList>
            <consortium name="Lawrence Berkeley National Laboratory"/>
            <person name="Haridas S."/>
            <person name="Hensen N."/>
            <person name="Bonometti L."/>
            <person name="Westerberg I."/>
            <person name="Brannstrom I.O."/>
            <person name="Guillou S."/>
            <person name="Cros-Aarteil S."/>
            <person name="Calhoun S."/>
            <person name="Kuo A."/>
            <person name="Mondo S."/>
            <person name="Pangilinan J."/>
            <person name="Riley R."/>
            <person name="Labutti K."/>
            <person name="Andreopoulos B."/>
            <person name="Lipzen A."/>
            <person name="Chen C."/>
            <person name="Yanf M."/>
            <person name="Daum C."/>
            <person name="Ng V."/>
            <person name="Clum A."/>
            <person name="Steindorff A."/>
            <person name="Ohm R."/>
            <person name="Martin F."/>
            <person name="Silar P."/>
            <person name="Natvig D."/>
            <person name="Lalanne C."/>
            <person name="Gautier V."/>
            <person name="Ament-Velasquez S.L."/>
            <person name="Kruys A."/>
            <person name="Hutchinson M.I."/>
            <person name="Powell A.J."/>
            <person name="Barry K."/>
            <person name="Miller A.N."/>
            <person name="Grigoriev I.V."/>
            <person name="Debuchy R."/>
            <person name="Gladieux P."/>
            <person name="Thoren M.H."/>
            <person name="Johannesson H."/>
        </authorList>
    </citation>
    <scope>NUCLEOTIDE SEQUENCE</scope>
    <source>
        <strain evidence="8">CBS 955.72</strain>
    </source>
</reference>
<feature type="transmembrane region" description="Helical" evidence="6">
    <location>
        <begin position="253"/>
        <end position="277"/>
    </location>
</feature>
<dbReference type="GO" id="GO:0016020">
    <property type="term" value="C:membrane"/>
    <property type="evidence" value="ECO:0007669"/>
    <property type="project" value="UniProtKB-SubCell"/>
</dbReference>
<comment type="caution">
    <text evidence="8">The sequence shown here is derived from an EMBL/GenBank/DDBJ whole genome shotgun (WGS) entry which is preliminary data.</text>
</comment>
<name>A0AAJ0HUD1_9PEZI</name>
<feature type="signal peptide" evidence="7">
    <location>
        <begin position="1"/>
        <end position="23"/>
    </location>
</feature>
<keyword evidence="7" id="KW-0732">Signal</keyword>
<accession>A0AAJ0HUD1</accession>
<keyword evidence="2 6" id="KW-0812">Transmembrane</keyword>
<sequence length="466" mass="48233">MRISAGRTWWAAAVALSIGVANGDTVKFDGGFKGVKVDSVDTTIHKVARNTPVEGTFTWEADNVEIAAVKLYAFNQTLKTYQEIGRGTRSGSSNGGQLENPSVTTTLVVTTGRGVIMPTHLPGVPGRAVRADASGSLGGVEEPDLTVLSDPFRGHVHVTDLRALAVTNGNELYFVALWPDGTGRSYSVPFAVVFEGDEASLNLAALNQKFREDRPANPEIPGNNSQSPTSTSTSAPTSGVAESSGSGGLSTGAIAGIAVGCALVGLALIGGLLWFFLRRRQQSKDPASLAFGPSRSRTDELMAEKEANAGVDVSPHSPYSDDGTGLGGVPYDRHDTGSLHHVANGVAPTAATAAAAAAIASTNSNSSHYAASSVAPLQQARDAARSFTPYSDRASGGGPGSPSTRAGSVVHADGGRSTPHGVAQQYAHLVEEGMTPEEIQRLEEEERQLDAAIEQAGQVRRPAAAP</sequence>
<reference evidence="8" key="1">
    <citation type="journal article" date="2023" name="Mol. Phylogenet. Evol.">
        <title>Genome-scale phylogeny and comparative genomics of the fungal order Sordariales.</title>
        <authorList>
            <person name="Hensen N."/>
            <person name="Bonometti L."/>
            <person name="Westerberg I."/>
            <person name="Brannstrom I.O."/>
            <person name="Guillou S."/>
            <person name="Cros-Aarteil S."/>
            <person name="Calhoun S."/>
            <person name="Haridas S."/>
            <person name="Kuo A."/>
            <person name="Mondo S."/>
            <person name="Pangilinan J."/>
            <person name="Riley R."/>
            <person name="LaButti K."/>
            <person name="Andreopoulos B."/>
            <person name="Lipzen A."/>
            <person name="Chen C."/>
            <person name="Yan M."/>
            <person name="Daum C."/>
            <person name="Ng V."/>
            <person name="Clum A."/>
            <person name="Steindorff A."/>
            <person name="Ohm R.A."/>
            <person name="Martin F."/>
            <person name="Silar P."/>
            <person name="Natvig D.O."/>
            <person name="Lalanne C."/>
            <person name="Gautier V."/>
            <person name="Ament-Velasquez S.L."/>
            <person name="Kruys A."/>
            <person name="Hutchinson M.I."/>
            <person name="Powell A.J."/>
            <person name="Barry K."/>
            <person name="Miller A.N."/>
            <person name="Grigoriev I.V."/>
            <person name="Debuchy R."/>
            <person name="Gladieux P."/>
            <person name="Hiltunen Thoren M."/>
            <person name="Johannesson H."/>
        </authorList>
    </citation>
    <scope>NUCLEOTIDE SEQUENCE</scope>
    <source>
        <strain evidence="8">CBS 955.72</strain>
    </source>
</reference>
<feature type="region of interest" description="Disordered" evidence="5">
    <location>
        <begin position="447"/>
        <end position="466"/>
    </location>
</feature>
<gene>
    <name evidence="8" type="ORF">B0T25DRAFT_21646</name>
</gene>
<evidence type="ECO:0000256" key="3">
    <source>
        <dbReference type="ARBA" id="ARBA00022989"/>
    </source>
</evidence>
<evidence type="ECO:0000313" key="9">
    <source>
        <dbReference type="Proteomes" id="UP001275084"/>
    </source>
</evidence>
<evidence type="ECO:0000256" key="7">
    <source>
        <dbReference type="SAM" id="SignalP"/>
    </source>
</evidence>
<keyword evidence="4 6" id="KW-0472">Membrane</keyword>
<feature type="chain" id="PRO_5042548473" evidence="7">
    <location>
        <begin position="24"/>
        <end position="466"/>
    </location>
</feature>
<dbReference type="AlphaFoldDB" id="A0AAJ0HUD1"/>
<dbReference type="InterPro" id="IPR051694">
    <property type="entry name" value="Immunoregulatory_rcpt-like"/>
</dbReference>
<organism evidence="8 9">
    <name type="scientific">Lasiosphaeria hispida</name>
    <dbReference type="NCBI Taxonomy" id="260671"/>
    <lineage>
        <taxon>Eukaryota</taxon>
        <taxon>Fungi</taxon>
        <taxon>Dikarya</taxon>
        <taxon>Ascomycota</taxon>
        <taxon>Pezizomycotina</taxon>
        <taxon>Sordariomycetes</taxon>
        <taxon>Sordariomycetidae</taxon>
        <taxon>Sordariales</taxon>
        <taxon>Lasiosphaeriaceae</taxon>
        <taxon>Lasiosphaeria</taxon>
    </lineage>
</organism>
<dbReference type="EMBL" id="JAUIQD010000001">
    <property type="protein sequence ID" value="KAK3362886.1"/>
    <property type="molecule type" value="Genomic_DNA"/>
</dbReference>
<dbReference type="PANTHER" id="PTHR15549">
    <property type="entry name" value="PAIRED IMMUNOGLOBULIN-LIKE TYPE 2 RECEPTOR"/>
    <property type="match status" value="1"/>
</dbReference>
<keyword evidence="9" id="KW-1185">Reference proteome</keyword>
<dbReference type="GO" id="GO:0071944">
    <property type="term" value="C:cell periphery"/>
    <property type="evidence" value="ECO:0007669"/>
    <property type="project" value="UniProtKB-ARBA"/>
</dbReference>
<comment type="subcellular location">
    <subcellularLocation>
        <location evidence="1">Membrane</location>
        <topology evidence="1">Single-pass membrane protein</topology>
    </subcellularLocation>
</comment>
<feature type="region of interest" description="Disordered" evidence="5">
    <location>
        <begin position="308"/>
        <end position="332"/>
    </location>
</feature>
<feature type="compositionally biased region" description="Low complexity" evidence="5">
    <location>
        <begin position="225"/>
        <end position="238"/>
    </location>
</feature>
<evidence type="ECO:0000256" key="1">
    <source>
        <dbReference type="ARBA" id="ARBA00004167"/>
    </source>
</evidence>
<dbReference type="Proteomes" id="UP001275084">
    <property type="component" value="Unassembled WGS sequence"/>
</dbReference>
<evidence type="ECO:0000256" key="6">
    <source>
        <dbReference type="SAM" id="Phobius"/>
    </source>
</evidence>
<evidence type="ECO:0000313" key="8">
    <source>
        <dbReference type="EMBL" id="KAK3362886.1"/>
    </source>
</evidence>
<feature type="region of interest" description="Disordered" evidence="5">
    <location>
        <begin position="213"/>
        <end position="246"/>
    </location>
</feature>
<feature type="region of interest" description="Disordered" evidence="5">
    <location>
        <begin position="380"/>
        <end position="422"/>
    </location>
</feature>